<feature type="signal peptide" evidence="2">
    <location>
        <begin position="1"/>
        <end position="26"/>
    </location>
</feature>
<feature type="domain" description="Peptidase M1 membrane alanine aminopeptidase" evidence="3">
    <location>
        <begin position="423"/>
        <end position="566"/>
    </location>
</feature>
<accession>A0ABX4I3D5</accession>
<feature type="region of interest" description="Disordered" evidence="1">
    <location>
        <begin position="277"/>
        <end position="300"/>
    </location>
</feature>
<evidence type="ECO:0000259" key="3">
    <source>
        <dbReference type="Pfam" id="PF01433"/>
    </source>
</evidence>
<dbReference type="InterPro" id="IPR027268">
    <property type="entry name" value="Peptidase_M4/M1_CTD_sf"/>
</dbReference>
<keyword evidence="5" id="KW-1185">Reference proteome</keyword>
<dbReference type="EMBL" id="LRFG02000001">
    <property type="protein sequence ID" value="PCO06621.1"/>
    <property type="molecule type" value="Genomic_DNA"/>
</dbReference>
<organism evidence="4 5">
    <name type="scientific">Microbulbifer flavimaris</name>
    <dbReference type="NCBI Taxonomy" id="1781068"/>
    <lineage>
        <taxon>Bacteria</taxon>
        <taxon>Pseudomonadati</taxon>
        <taxon>Pseudomonadota</taxon>
        <taxon>Gammaproteobacteria</taxon>
        <taxon>Cellvibrionales</taxon>
        <taxon>Microbulbiferaceae</taxon>
        <taxon>Microbulbifer</taxon>
    </lineage>
</organism>
<dbReference type="InterPro" id="IPR014782">
    <property type="entry name" value="Peptidase_M1_dom"/>
</dbReference>
<feature type="chain" id="PRO_5045815188" description="Peptidase M1 membrane alanine aminopeptidase domain-containing protein" evidence="2">
    <location>
        <begin position="27"/>
        <end position="730"/>
    </location>
</feature>
<keyword evidence="2" id="KW-0732">Signal</keyword>
<gene>
    <name evidence="4" type="ORF">AWR36_002360</name>
</gene>
<dbReference type="SUPFAM" id="SSF55486">
    <property type="entry name" value="Metalloproteases ('zincins'), catalytic domain"/>
    <property type="match status" value="1"/>
</dbReference>
<reference evidence="4" key="1">
    <citation type="submission" date="2017-08" db="EMBL/GenBank/DDBJ databases">
        <title>Microbulbifer marisrubri sp. nov., a halophilic alphaproteobacterium isolated from marine sediment of the Yellow Sea, China.</title>
        <authorList>
            <person name="Zhang G."/>
            <person name="Xiong Q."/>
        </authorList>
    </citation>
    <scope>NUCLEOTIDE SEQUENCE [LARGE SCALE GENOMIC DNA]</scope>
    <source>
        <strain evidence="4">WRN-8</strain>
    </source>
</reference>
<dbReference type="Gene3D" id="1.10.390.10">
    <property type="entry name" value="Neutral Protease Domain 2"/>
    <property type="match status" value="1"/>
</dbReference>
<evidence type="ECO:0000256" key="2">
    <source>
        <dbReference type="SAM" id="SignalP"/>
    </source>
</evidence>
<evidence type="ECO:0000256" key="1">
    <source>
        <dbReference type="SAM" id="MobiDB-lite"/>
    </source>
</evidence>
<dbReference type="RefSeq" id="WP_067080342.1">
    <property type="nucleotide sequence ID" value="NZ_LRFG02000001.1"/>
</dbReference>
<proteinExistence type="predicted"/>
<evidence type="ECO:0000313" key="5">
    <source>
        <dbReference type="Proteomes" id="UP000218427"/>
    </source>
</evidence>
<name>A0ABX4I3D5_9GAMM</name>
<sequence>MIDSCRIRKVFGFAAAILFSASTASAQTIAGGDPFARLTQTELGLGAFRSANGAPAENYWQQRVDYDIEVALQPGEQRLEASALVRYYNRSPDTLDTLYFALDHDALKNGSAAEFRLLTGDETARQIATARNGTSSGFNIQSVKRANGEALEWRTKDTLLQIRLSNPLKSGEQLNLSLQWQLPLTDKRATAVRSGYEMLDDGKRIFVAAQWFPRAVAYTDYAGWQLKPFLQQGEFSTEFGRYRVRISAPENYVVAASGDLQNPRQVLDRQQLRAWQSDSPGPRWVVDESQADRNRSRTTRKQKQWLFSGESLRDFAFAASPSFQWQVKRDSAGRRLQLFFPEEAASLWRTFGLEAIDHTLKSFDEATFTLPLETISVVNAAGIGMEYPGLATIATRPERDETMAEETGTNQPPWDALTKYDFIGSIIHEVGHNYLPMAINTDEREWAWLDEGLVSFIEYHAEHAWEANFDVIYGEPRSVADYTASEVHQPIMTSADSLHRKIGNAYNKTASVLNMLRHLVLTPEDFDLALRRFAINWQGKRPMPGDFFRAMEAAAGEDLSWFWRSWFFEAHSVDFAVAAIKHKGISHTLHMTEQREPPAIAYTAGGIQEFVVDRQPAMADAYTQPLQAGTTPTESTGTLPVPSERTSWYSITLKNLGSGVLPLPLQVTTEKGLSYQLRIPPQTWMRAQRGTLELQLPLPEEDALSGLCIDPLWLTPDTDRSNNCIEIKQS</sequence>
<dbReference type="Proteomes" id="UP000218427">
    <property type="component" value="Unassembled WGS sequence"/>
</dbReference>
<evidence type="ECO:0000313" key="4">
    <source>
        <dbReference type="EMBL" id="PCO06621.1"/>
    </source>
</evidence>
<dbReference type="CDD" id="cd09604">
    <property type="entry name" value="M1_APN_like"/>
    <property type="match status" value="1"/>
</dbReference>
<protein>
    <recommendedName>
        <fullName evidence="3">Peptidase M1 membrane alanine aminopeptidase domain-containing protein</fullName>
    </recommendedName>
</protein>
<dbReference type="Pfam" id="PF01433">
    <property type="entry name" value="Peptidase_M1"/>
    <property type="match status" value="1"/>
</dbReference>
<comment type="caution">
    <text evidence="4">The sequence shown here is derived from an EMBL/GenBank/DDBJ whole genome shotgun (WGS) entry which is preliminary data.</text>
</comment>